<evidence type="ECO:0000259" key="5">
    <source>
        <dbReference type="PROSITE" id="PS50142"/>
    </source>
</evidence>
<feature type="domain" description="RNase III" evidence="5">
    <location>
        <begin position="1"/>
        <end position="125"/>
    </location>
</feature>
<dbReference type="SMR" id="A0A8T3AHE4"/>
<dbReference type="AlphaFoldDB" id="A0A8T3AHE4"/>
<gene>
    <name evidence="6" type="ORF">KFK09_025322</name>
</gene>
<dbReference type="PROSITE" id="PS50142">
    <property type="entry name" value="RNASE_3_2"/>
    <property type="match status" value="1"/>
</dbReference>
<dbReference type="SMART" id="SM00535">
    <property type="entry name" value="RIBOc"/>
    <property type="match status" value="1"/>
</dbReference>
<evidence type="ECO:0000256" key="2">
    <source>
        <dbReference type="ARBA" id="ARBA00022679"/>
    </source>
</evidence>
<evidence type="ECO:0000313" key="7">
    <source>
        <dbReference type="Proteomes" id="UP000829196"/>
    </source>
</evidence>
<evidence type="ECO:0000256" key="1">
    <source>
        <dbReference type="ARBA" id="ARBA00022603"/>
    </source>
</evidence>
<dbReference type="OrthoDB" id="6513042at2759"/>
<sequence>MVVGYVPGNEHMARGLLLQAFIHPSYSKHSGGCYQKLEFLGDSVLEYLMTSYLFSVYPDLKPSQITDLRSIAVSNNSFAFIAVKWGFQRTKQDLRLSIAVFLRKRSTAAQNMMARQITAIDVDRSNYKIGLPFIQKAGVEGKVKFIESEALPVLDRFT</sequence>
<organism evidence="6 7">
    <name type="scientific">Dendrobium nobile</name>
    <name type="common">Orchid</name>
    <dbReference type="NCBI Taxonomy" id="94219"/>
    <lineage>
        <taxon>Eukaryota</taxon>
        <taxon>Viridiplantae</taxon>
        <taxon>Streptophyta</taxon>
        <taxon>Embryophyta</taxon>
        <taxon>Tracheophyta</taxon>
        <taxon>Spermatophyta</taxon>
        <taxon>Magnoliopsida</taxon>
        <taxon>Liliopsida</taxon>
        <taxon>Asparagales</taxon>
        <taxon>Orchidaceae</taxon>
        <taxon>Epidendroideae</taxon>
        <taxon>Malaxideae</taxon>
        <taxon>Dendrobiinae</taxon>
        <taxon>Dendrobium</taxon>
    </lineage>
</organism>
<dbReference type="SUPFAM" id="SSF69065">
    <property type="entry name" value="RNase III domain-like"/>
    <property type="match status" value="1"/>
</dbReference>
<dbReference type="GO" id="GO:0008171">
    <property type="term" value="F:O-methyltransferase activity"/>
    <property type="evidence" value="ECO:0007669"/>
    <property type="project" value="InterPro"/>
</dbReference>
<dbReference type="Gene3D" id="1.10.1520.10">
    <property type="entry name" value="Ribonuclease III domain"/>
    <property type="match status" value="1"/>
</dbReference>
<evidence type="ECO:0000313" key="6">
    <source>
        <dbReference type="EMBL" id="KAI0495172.1"/>
    </source>
</evidence>
<dbReference type="Pfam" id="PF00636">
    <property type="entry name" value="Ribonuclease_3"/>
    <property type="match status" value="1"/>
</dbReference>
<dbReference type="Pfam" id="PF01596">
    <property type="entry name" value="Methyltransf_3"/>
    <property type="match status" value="1"/>
</dbReference>
<dbReference type="GO" id="GO:0032259">
    <property type="term" value="P:methylation"/>
    <property type="evidence" value="ECO:0007669"/>
    <property type="project" value="UniProtKB-KW"/>
</dbReference>
<dbReference type="GO" id="GO:0004525">
    <property type="term" value="F:ribonuclease III activity"/>
    <property type="evidence" value="ECO:0007669"/>
    <property type="project" value="InterPro"/>
</dbReference>
<keyword evidence="4" id="KW-0378">Hydrolase</keyword>
<dbReference type="GO" id="GO:0005737">
    <property type="term" value="C:cytoplasm"/>
    <property type="evidence" value="ECO:0007669"/>
    <property type="project" value="TreeGrafter"/>
</dbReference>
<dbReference type="Proteomes" id="UP000829196">
    <property type="component" value="Unassembled WGS sequence"/>
</dbReference>
<dbReference type="PROSITE" id="PS00517">
    <property type="entry name" value="RNASE_3_1"/>
    <property type="match status" value="1"/>
</dbReference>
<accession>A0A8T3AHE4</accession>
<dbReference type="InterPro" id="IPR002935">
    <property type="entry name" value="SAM_O-MeTrfase"/>
</dbReference>
<keyword evidence="2" id="KW-0808">Transferase</keyword>
<keyword evidence="7" id="KW-1185">Reference proteome</keyword>
<keyword evidence="3" id="KW-0949">S-adenosyl-L-methionine</keyword>
<dbReference type="InterPro" id="IPR036389">
    <property type="entry name" value="RNase_III_sf"/>
</dbReference>
<dbReference type="GO" id="GO:0005634">
    <property type="term" value="C:nucleus"/>
    <property type="evidence" value="ECO:0007669"/>
    <property type="project" value="TreeGrafter"/>
</dbReference>
<reference evidence="6" key="1">
    <citation type="journal article" date="2022" name="Front. Genet.">
        <title>Chromosome-Scale Assembly of the Dendrobium nobile Genome Provides Insights Into the Molecular Mechanism of the Biosynthesis of the Medicinal Active Ingredient of Dendrobium.</title>
        <authorList>
            <person name="Xu Q."/>
            <person name="Niu S.-C."/>
            <person name="Li K.-L."/>
            <person name="Zheng P.-J."/>
            <person name="Zhang X.-J."/>
            <person name="Jia Y."/>
            <person name="Liu Y."/>
            <person name="Niu Y.-X."/>
            <person name="Yu L.-H."/>
            <person name="Chen D.-F."/>
            <person name="Zhang G.-Q."/>
        </authorList>
    </citation>
    <scope>NUCLEOTIDE SEQUENCE</scope>
    <source>
        <tissue evidence="6">Leaf</tissue>
    </source>
</reference>
<evidence type="ECO:0000256" key="3">
    <source>
        <dbReference type="ARBA" id="ARBA00022691"/>
    </source>
</evidence>
<dbReference type="CDD" id="cd00593">
    <property type="entry name" value="RIBOc"/>
    <property type="match status" value="1"/>
</dbReference>
<dbReference type="PANTHER" id="PTHR14950">
    <property type="entry name" value="DICER-RELATED"/>
    <property type="match status" value="1"/>
</dbReference>
<dbReference type="GO" id="GO:0030422">
    <property type="term" value="P:siRNA processing"/>
    <property type="evidence" value="ECO:0007669"/>
    <property type="project" value="TreeGrafter"/>
</dbReference>
<keyword evidence="1" id="KW-0489">Methyltransferase</keyword>
<dbReference type="GO" id="GO:0003723">
    <property type="term" value="F:RNA binding"/>
    <property type="evidence" value="ECO:0007669"/>
    <property type="project" value="TreeGrafter"/>
</dbReference>
<protein>
    <recommendedName>
        <fullName evidence="5">RNase III domain-containing protein</fullName>
    </recommendedName>
</protein>
<evidence type="ECO:0000256" key="4">
    <source>
        <dbReference type="ARBA" id="ARBA00022801"/>
    </source>
</evidence>
<dbReference type="PANTHER" id="PTHR14950:SF15">
    <property type="entry name" value="DICER-LIKE PROTEIN 4"/>
    <property type="match status" value="1"/>
</dbReference>
<dbReference type="EMBL" id="JAGYWB010000017">
    <property type="protein sequence ID" value="KAI0495172.1"/>
    <property type="molecule type" value="Genomic_DNA"/>
</dbReference>
<proteinExistence type="predicted"/>
<comment type="caution">
    <text evidence="6">The sequence shown here is derived from an EMBL/GenBank/DDBJ whole genome shotgun (WGS) entry which is preliminary data.</text>
</comment>
<dbReference type="InterPro" id="IPR000999">
    <property type="entry name" value="RNase_III_dom"/>
</dbReference>
<name>A0A8T3AHE4_DENNO</name>